<accession>A0A2G9XCA6</accession>
<dbReference type="InterPro" id="IPR002686">
    <property type="entry name" value="Transposase_17"/>
</dbReference>
<protein>
    <recommendedName>
        <fullName evidence="1">Transposase IS200-like domain-containing protein</fullName>
    </recommendedName>
</protein>
<reference evidence="2 3" key="1">
    <citation type="submission" date="2017-09" db="EMBL/GenBank/DDBJ databases">
        <title>Depth-based differentiation of microbial function through sediment-hosted aquifers and enrichment of novel symbionts in the deep terrestrial subsurface.</title>
        <authorList>
            <person name="Probst A.J."/>
            <person name="Ladd B."/>
            <person name="Jarett J.K."/>
            <person name="Geller-Mcgrath D.E."/>
            <person name="Sieber C.M."/>
            <person name="Emerson J.B."/>
            <person name="Anantharaman K."/>
            <person name="Thomas B.C."/>
            <person name="Malmstrom R."/>
            <person name="Stieglmeier M."/>
            <person name="Klingl A."/>
            <person name="Woyke T."/>
            <person name="Ryan C.M."/>
            <person name="Banfield J.F."/>
        </authorList>
    </citation>
    <scope>NUCLEOTIDE SEQUENCE [LARGE SCALE GENOMIC DNA]</scope>
    <source>
        <strain evidence="2">CG23_combo_of_CG06-09_8_20_14_all_40_14</strain>
    </source>
</reference>
<dbReference type="GO" id="GO:0004803">
    <property type="term" value="F:transposase activity"/>
    <property type="evidence" value="ECO:0007669"/>
    <property type="project" value="InterPro"/>
</dbReference>
<dbReference type="GO" id="GO:0006313">
    <property type="term" value="P:DNA transposition"/>
    <property type="evidence" value="ECO:0007669"/>
    <property type="project" value="InterPro"/>
</dbReference>
<evidence type="ECO:0000313" key="2">
    <source>
        <dbReference type="EMBL" id="PIP04615.1"/>
    </source>
</evidence>
<dbReference type="AlphaFoldDB" id="A0A2G9XCA6"/>
<feature type="domain" description="Transposase IS200-like" evidence="1">
    <location>
        <begin position="11"/>
        <end position="147"/>
    </location>
</feature>
<dbReference type="PANTHER" id="PTHR34322">
    <property type="entry name" value="TRANSPOSASE, Y1_TNP DOMAIN-CONTAINING"/>
    <property type="match status" value="1"/>
</dbReference>
<dbReference type="SUPFAM" id="SSF143422">
    <property type="entry name" value="Transposase IS200-like"/>
    <property type="match status" value="1"/>
</dbReference>
<evidence type="ECO:0000259" key="1">
    <source>
        <dbReference type="SMART" id="SM01321"/>
    </source>
</evidence>
<dbReference type="Pfam" id="PF01797">
    <property type="entry name" value="Y1_Tnp"/>
    <property type="match status" value="1"/>
</dbReference>
<dbReference type="GO" id="GO:0003677">
    <property type="term" value="F:DNA binding"/>
    <property type="evidence" value="ECO:0007669"/>
    <property type="project" value="InterPro"/>
</dbReference>
<dbReference type="InterPro" id="IPR036515">
    <property type="entry name" value="Transposase_17_sf"/>
</dbReference>
<sequence length="209" mass="24495">MPYKNTLKVLAPNCYYHLYGRGVNKMDIFSDKEDYRLFAYQFKKYLTPDFKETRLFKGQKIQLAVNSVADQVHLYAFCLMPNHFHLLVKNIEKEGVSKLMRRVLTGYSSYFNNKQGRQGPLIQGSYRAVNVGTGEQFIYVSRYIHLNPVNAGLVKKAKDYEYTSYKNYLEKKKFAWLKLNEQLLLSTDYRNIESYCKDISEDVNSGIII</sequence>
<organism evidence="2 3">
    <name type="scientific">candidate division WWE3 bacterium CG23_combo_of_CG06-09_8_20_14_all_40_14</name>
    <dbReference type="NCBI Taxonomy" id="1975095"/>
    <lineage>
        <taxon>Bacteria</taxon>
        <taxon>Katanobacteria</taxon>
    </lineage>
</organism>
<dbReference type="Proteomes" id="UP000231388">
    <property type="component" value="Unassembled WGS sequence"/>
</dbReference>
<comment type="caution">
    <text evidence="2">The sequence shown here is derived from an EMBL/GenBank/DDBJ whole genome shotgun (WGS) entry which is preliminary data.</text>
</comment>
<proteinExistence type="predicted"/>
<dbReference type="Gene3D" id="3.30.70.1290">
    <property type="entry name" value="Transposase IS200-like"/>
    <property type="match status" value="1"/>
</dbReference>
<gene>
    <name evidence="2" type="ORF">COX53_01555</name>
</gene>
<dbReference type="PANTHER" id="PTHR34322:SF2">
    <property type="entry name" value="TRANSPOSASE IS200-LIKE DOMAIN-CONTAINING PROTEIN"/>
    <property type="match status" value="1"/>
</dbReference>
<dbReference type="SMART" id="SM01321">
    <property type="entry name" value="Y1_Tnp"/>
    <property type="match status" value="1"/>
</dbReference>
<dbReference type="EMBL" id="PCQY01000019">
    <property type="protein sequence ID" value="PIP04615.1"/>
    <property type="molecule type" value="Genomic_DNA"/>
</dbReference>
<name>A0A2G9XCA6_UNCKA</name>
<evidence type="ECO:0000313" key="3">
    <source>
        <dbReference type="Proteomes" id="UP000231388"/>
    </source>
</evidence>